<dbReference type="EMBL" id="CP163440">
    <property type="protein sequence ID" value="XDQ59675.1"/>
    <property type="molecule type" value="Genomic_DNA"/>
</dbReference>
<evidence type="ECO:0000256" key="3">
    <source>
        <dbReference type="ARBA" id="ARBA00023163"/>
    </source>
</evidence>
<organism evidence="6">
    <name type="scientific">Streptomyces sp. R35</name>
    <dbReference type="NCBI Taxonomy" id="3238630"/>
    <lineage>
        <taxon>Bacteria</taxon>
        <taxon>Bacillati</taxon>
        <taxon>Actinomycetota</taxon>
        <taxon>Actinomycetes</taxon>
        <taxon>Kitasatosporales</taxon>
        <taxon>Streptomycetaceae</taxon>
        <taxon>Streptomyces</taxon>
    </lineage>
</organism>
<sequence length="194" mass="21734">MGGTMSLRERKKLATWRAIQSAAVRLFEEQGYEATTVEQIAAAADVSRATFFNYFASKDAAVLDQDPAERLNWQALMDERPADEPLWDSLTTILTGFCESLRERVPLQRHLKAQSPAFAQSAQSFGEQFFQDLRRWARSRVAGSDDLTPVLQLNLAVAATITAYETWPAEESFDGFLRRLERCLSQAGPGTPVE</sequence>
<keyword evidence="1" id="KW-0805">Transcription regulation</keyword>
<keyword evidence="3" id="KW-0804">Transcription</keyword>
<feature type="domain" description="HTH tetR-type" evidence="5">
    <location>
        <begin position="13"/>
        <end position="73"/>
    </location>
</feature>
<keyword evidence="2 4" id="KW-0238">DNA-binding</keyword>
<proteinExistence type="predicted"/>
<gene>
    <name evidence="6" type="ORF">AB5J50_02115</name>
</gene>
<dbReference type="Pfam" id="PF00440">
    <property type="entry name" value="TetR_N"/>
    <property type="match status" value="1"/>
</dbReference>
<dbReference type="PANTHER" id="PTHR30055:SF234">
    <property type="entry name" value="HTH-TYPE TRANSCRIPTIONAL REGULATOR BETI"/>
    <property type="match status" value="1"/>
</dbReference>
<dbReference type="PROSITE" id="PS50977">
    <property type="entry name" value="HTH_TETR_2"/>
    <property type="match status" value="1"/>
</dbReference>
<evidence type="ECO:0000256" key="4">
    <source>
        <dbReference type="PROSITE-ProRule" id="PRU00335"/>
    </source>
</evidence>
<evidence type="ECO:0000256" key="2">
    <source>
        <dbReference type="ARBA" id="ARBA00023125"/>
    </source>
</evidence>
<dbReference type="PRINTS" id="PR00455">
    <property type="entry name" value="HTHTETR"/>
</dbReference>
<dbReference type="SUPFAM" id="SSF46689">
    <property type="entry name" value="Homeodomain-like"/>
    <property type="match status" value="1"/>
</dbReference>
<evidence type="ECO:0000259" key="5">
    <source>
        <dbReference type="PROSITE" id="PS50977"/>
    </source>
</evidence>
<accession>A0AB39S1C8</accession>
<dbReference type="GO" id="GO:0003700">
    <property type="term" value="F:DNA-binding transcription factor activity"/>
    <property type="evidence" value="ECO:0007669"/>
    <property type="project" value="TreeGrafter"/>
</dbReference>
<dbReference type="InterPro" id="IPR001647">
    <property type="entry name" value="HTH_TetR"/>
</dbReference>
<evidence type="ECO:0000313" key="6">
    <source>
        <dbReference type="EMBL" id="XDQ59675.1"/>
    </source>
</evidence>
<dbReference type="RefSeq" id="WP_369254341.1">
    <property type="nucleotide sequence ID" value="NZ_CP163440.1"/>
</dbReference>
<dbReference type="InterPro" id="IPR023772">
    <property type="entry name" value="DNA-bd_HTH_TetR-type_CS"/>
</dbReference>
<dbReference type="PANTHER" id="PTHR30055">
    <property type="entry name" value="HTH-TYPE TRANSCRIPTIONAL REGULATOR RUTR"/>
    <property type="match status" value="1"/>
</dbReference>
<dbReference type="InterPro" id="IPR050109">
    <property type="entry name" value="HTH-type_TetR-like_transc_reg"/>
</dbReference>
<evidence type="ECO:0000256" key="1">
    <source>
        <dbReference type="ARBA" id="ARBA00023015"/>
    </source>
</evidence>
<protein>
    <submittedName>
        <fullName evidence="6">TetR/AcrR family transcriptional regulator</fullName>
    </submittedName>
</protein>
<dbReference type="PROSITE" id="PS01081">
    <property type="entry name" value="HTH_TETR_1"/>
    <property type="match status" value="1"/>
</dbReference>
<dbReference type="AlphaFoldDB" id="A0AB39S1C8"/>
<feature type="DNA-binding region" description="H-T-H motif" evidence="4">
    <location>
        <begin position="36"/>
        <end position="55"/>
    </location>
</feature>
<dbReference type="Gene3D" id="1.10.357.10">
    <property type="entry name" value="Tetracycline Repressor, domain 2"/>
    <property type="match status" value="1"/>
</dbReference>
<name>A0AB39S1C8_9ACTN</name>
<reference evidence="6" key="1">
    <citation type="submission" date="2024-07" db="EMBL/GenBank/DDBJ databases">
        <authorList>
            <person name="Yu S.T."/>
        </authorList>
    </citation>
    <scope>NUCLEOTIDE SEQUENCE</scope>
    <source>
        <strain evidence="6">R35</strain>
    </source>
</reference>
<dbReference type="InterPro" id="IPR009057">
    <property type="entry name" value="Homeodomain-like_sf"/>
</dbReference>
<dbReference type="GO" id="GO:0000976">
    <property type="term" value="F:transcription cis-regulatory region binding"/>
    <property type="evidence" value="ECO:0007669"/>
    <property type="project" value="TreeGrafter"/>
</dbReference>